<feature type="transmembrane region" description="Helical" evidence="1">
    <location>
        <begin position="336"/>
        <end position="352"/>
    </location>
</feature>
<evidence type="ECO:0000256" key="1">
    <source>
        <dbReference type="SAM" id="Phobius"/>
    </source>
</evidence>
<evidence type="ECO:0000313" key="3">
    <source>
        <dbReference type="Proteomes" id="UP000092445"/>
    </source>
</evidence>
<reference evidence="3" key="1">
    <citation type="submission" date="2014-03" db="EMBL/GenBank/DDBJ databases">
        <authorList>
            <person name="Aksoy S."/>
            <person name="Warren W."/>
            <person name="Wilson R.K."/>
        </authorList>
    </citation>
    <scope>NUCLEOTIDE SEQUENCE [LARGE SCALE GENOMIC DNA]</scope>
    <source>
        <strain evidence="3">IAEA</strain>
    </source>
</reference>
<feature type="transmembrane region" description="Helical" evidence="1">
    <location>
        <begin position="252"/>
        <end position="272"/>
    </location>
</feature>
<dbReference type="VEuPathDB" id="VectorBase:GPAI007988"/>
<protein>
    <recommendedName>
        <fullName evidence="4">Amino acid transporter transmembrane domain-containing protein</fullName>
    </recommendedName>
</protein>
<feature type="transmembrane region" description="Helical" evidence="1">
    <location>
        <begin position="12"/>
        <end position="32"/>
    </location>
</feature>
<feature type="transmembrane region" description="Helical" evidence="1">
    <location>
        <begin position="112"/>
        <end position="130"/>
    </location>
</feature>
<dbReference type="STRING" id="7398.A0A1A9Z9R9"/>
<name>A0A1A9Z9R9_GLOPL</name>
<proteinExistence type="predicted"/>
<keyword evidence="3" id="KW-1185">Reference proteome</keyword>
<organism evidence="2 3">
    <name type="scientific">Glossina pallidipes</name>
    <name type="common">Tsetse fly</name>
    <dbReference type="NCBI Taxonomy" id="7398"/>
    <lineage>
        <taxon>Eukaryota</taxon>
        <taxon>Metazoa</taxon>
        <taxon>Ecdysozoa</taxon>
        <taxon>Arthropoda</taxon>
        <taxon>Hexapoda</taxon>
        <taxon>Insecta</taxon>
        <taxon>Pterygota</taxon>
        <taxon>Neoptera</taxon>
        <taxon>Endopterygota</taxon>
        <taxon>Diptera</taxon>
        <taxon>Brachycera</taxon>
        <taxon>Muscomorpha</taxon>
        <taxon>Hippoboscoidea</taxon>
        <taxon>Glossinidae</taxon>
        <taxon>Glossina</taxon>
    </lineage>
</organism>
<dbReference type="GO" id="GO:0015179">
    <property type="term" value="F:L-amino acid transmembrane transporter activity"/>
    <property type="evidence" value="ECO:0007669"/>
    <property type="project" value="TreeGrafter"/>
</dbReference>
<feature type="transmembrane region" description="Helical" evidence="1">
    <location>
        <begin position="174"/>
        <end position="192"/>
    </location>
</feature>
<feature type="transmembrane region" description="Helical" evidence="1">
    <location>
        <begin position="212"/>
        <end position="231"/>
    </location>
</feature>
<keyword evidence="1" id="KW-0472">Membrane</keyword>
<evidence type="ECO:0008006" key="4">
    <source>
        <dbReference type="Google" id="ProtNLM"/>
    </source>
</evidence>
<keyword evidence="1" id="KW-1133">Transmembrane helix</keyword>
<feature type="transmembrane region" description="Helical" evidence="1">
    <location>
        <begin position="292"/>
        <end position="315"/>
    </location>
</feature>
<keyword evidence="1" id="KW-0812">Transmembrane</keyword>
<evidence type="ECO:0000313" key="2">
    <source>
        <dbReference type="EnsemblMetazoa" id="GPAI007988-PA"/>
    </source>
</evidence>
<dbReference type="EnsemblMetazoa" id="GPAI007988-RA">
    <property type="protein sequence ID" value="GPAI007988-PA"/>
    <property type="gene ID" value="GPAI007988"/>
</dbReference>
<reference evidence="2" key="2">
    <citation type="submission" date="2020-05" db="UniProtKB">
        <authorList>
            <consortium name="EnsemblMetazoa"/>
        </authorList>
    </citation>
    <scope>IDENTIFICATION</scope>
    <source>
        <strain evidence="2">IAEA</strain>
    </source>
</reference>
<dbReference type="PANTHER" id="PTHR22950">
    <property type="entry name" value="AMINO ACID TRANSPORTER"/>
    <property type="match status" value="1"/>
</dbReference>
<feature type="transmembrane region" description="Helical" evidence="1">
    <location>
        <begin position="44"/>
        <end position="65"/>
    </location>
</feature>
<dbReference type="AlphaFoldDB" id="A0A1A9Z9R9"/>
<dbReference type="GO" id="GO:0016020">
    <property type="term" value="C:membrane"/>
    <property type="evidence" value="ECO:0007669"/>
    <property type="project" value="TreeGrafter"/>
</dbReference>
<dbReference type="Proteomes" id="UP000092445">
    <property type="component" value="Unassembled WGS sequence"/>
</dbReference>
<sequence>MQKLEKHKLSYNLTAWPAIMNLFKFISGSIFINHDELFVGSGYYFSVLCVCASCLLTMQNFRIVISCYDVLRHRRHNNLVIDYVDLAEQAFSNEDEPADLMFRLRCSAITRFLVKMLLIVFCVTNSYMIFEAITRMLDQFVSNTTIPTRMMESSCIVILLFLLCIPDVLRHISYIALAGNILFLLSLGMAFKCPLDYQFGVEPMRDFWNFKIWPMTVFVVPLLTQVTVFVIPLRFEMESSTHLTKPPYMVDFCLWTLALILCVVSYFFYGWYADEFQRFPNNCMRRERPYGIIVMTTYALSELLTIPLYVHILAATMHKFRFHRRASFLMKNFKRSGFLIAFIFFDLTPQGITFSNYLANVSSNILTIILPPILEWRSKTSNRTRTLAFSKIFSLTSDREMRTNAMSSQRAKEKEDEQV</sequence>
<feature type="transmembrane region" description="Helical" evidence="1">
    <location>
        <begin position="150"/>
        <end position="169"/>
    </location>
</feature>
<accession>A0A1A9Z9R9</accession>